<evidence type="ECO:0000256" key="3">
    <source>
        <dbReference type="ARBA" id="ARBA00022729"/>
    </source>
</evidence>
<evidence type="ECO:0000313" key="10">
    <source>
        <dbReference type="EMBL" id="EEB23750.1"/>
    </source>
</evidence>
<dbReference type="Pfam" id="PF08842">
    <property type="entry name" value="Mfa2"/>
    <property type="match status" value="1"/>
</dbReference>
<proteinExistence type="inferred from homology"/>
<evidence type="ECO:0000256" key="6">
    <source>
        <dbReference type="ARBA" id="ARBA00023237"/>
    </source>
</evidence>
<protein>
    <recommendedName>
        <fullName evidence="9">Minor fimbrium subunit Mfa1 C-terminal domain-containing protein</fullName>
    </recommendedName>
</protein>
<evidence type="ECO:0000256" key="1">
    <source>
        <dbReference type="ARBA" id="ARBA00004442"/>
    </source>
</evidence>
<evidence type="ECO:0000313" key="11">
    <source>
        <dbReference type="Proteomes" id="UP000004849"/>
    </source>
</evidence>
<feature type="domain" description="Minor fimbrium subunit Mfa1 C-terminal" evidence="9">
    <location>
        <begin position="452"/>
        <end position="525"/>
    </location>
</feature>
<keyword evidence="3 8" id="KW-0732">Signal</keyword>
<dbReference type="InterPro" id="IPR047786">
    <property type="entry name" value="Mfa1_fim"/>
</dbReference>
<evidence type="ECO:0000259" key="9">
    <source>
        <dbReference type="Pfam" id="PF15495"/>
    </source>
</evidence>
<dbReference type="InterPro" id="IPR014941">
    <property type="entry name" value="FimB/Mfa2/Mfa3"/>
</dbReference>
<dbReference type="Pfam" id="PF15495">
    <property type="entry name" value="Fimbrillin_C"/>
    <property type="match status" value="1"/>
</dbReference>
<dbReference type="Proteomes" id="UP000004849">
    <property type="component" value="Unassembled WGS sequence"/>
</dbReference>
<reference evidence="10 11" key="2">
    <citation type="submission" date="2008-10" db="EMBL/GenBank/DDBJ databases">
        <authorList>
            <person name="Fulton L."/>
            <person name="Clifton S."/>
            <person name="Fulton B."/>
            <person name="Xu J."/>
            <person name="Minx P."/>
            <person name="Pepin K.H."/>
            <person name="Johnson M."/>
            <person name="Thiruvilangam P."/>
            <person name="Bhonagiri V."/>
            <person name="Nash W.E."/>
            <person name="Mardis E.R."/>
            <person name="Wilson R.K."/>
        </authorList>
    </citation>
    <scope>NUCLEOTIDE SEQUENCE [LARGE SCALE GENOMIC DNA]</scope>
    <source>
        <strain evidence="10 11">DSM 17855</strain>
    </source>
</reference>
<keyword evidence="6" id="KW-0998">Cell outer membrane</keyword>
<evidence type="ECO:0000256" key="4">
    <source>
        <dbReference type="ARBA" id="ARBA00023136"/>
    </source>
</evidence>
<feature type="signal peptide" evidence="8">
    <location>
        <begin position="1"/>
        <end position="27"/>
    </location>
</feature>
<feature type="chain" id="PRO_5002849275" description="Minor fimbrium subunit Mfa1 C-terminal domain-containing protein" evidence="8">
    <location>
        <begin position="28"/>
        <end position="529"/>
    </location>
</feature>
<evidence type="ECO:0000256" key="7">
    <source>
        <dbReference type="ARBA" id="ARBA00023288"/>
    </source>
</evidence>
<organism evidence="10 11">
    <name type="scientific">Phocaeicola dorei DSM 17855</name>
    <dbReference type="NCBI Taxonomy" id="483217"/>
    <lineage>
        <taxon>Bacteria</taxon>
        <taxon>Pseudomonadati</taxon>
        <taxon>Bacteroidota</taxon>
        <taxon>Bacteroidia</taxon>
        <taxon>Bacteroidales</taxon>
        <taxon>Bacteroidaceae</taxon>
        <taxon>Phocaeicola</taxon>
    </lineage>
</organism>
<dbReference type="GO" id="GO:0009418">
    <property type="term" value="C:pilus shaft"/>
    <property type="evidence" value="ECO:0007669"/>
    <property type="project" value="InterPro"/>
</dbReference>
<evidence type="ECO:0000256" key="8">
    <source>
        <dbReference type="SAM" id="SignalP"/>
    </source>
</evidence>
<evidence type="ECO:0000256" key="2">
    <source>
        <dbReference type="ARBA" id="ARBA00007248"/>
    </source>
</evidence>
<dbReference type="Gene3D" id="2.60.40.2580">
    <property type="match status" value="1"/>
</dbReference>
<comment type="similarity">
    <text evidence="2">Belongs to the bacteroidetes fimbrillin superfamily. FimB/Mfa2 family.</text>
</comment>
<dbReference type="NCBIfam" id="NF038041">
    <property type="entry name" value="fim_Mfa1_fam"/>
    <property type="match status" value="1"/>
</dbReference>
<gene>
    <name evidence="10" type="ORF">BACDOR_04206</name>
</gene>
<dbReference type="InterPro" id="IPR029140">
    <property type="entry name" value="Mfa1_C"/>
</dbReference>
<accession>B6W373</accession>
<keyword evidence="4" id="KW-0472">Membrane</keyword>
<dbReference type="EMBL" id="ABWZ01000075">
    <property type="protein sequence ID" value="EEB23750.1"/>
    <property type="molecule type" value="Genomic_DNA"/>
</dbReference>
<dbReference type="HOGENOM" id="CLU_028882_0_0_10"/>
<evidence type="ECO:0000256" key="5">
    <source>
        <dbReference type="ARBA" id="ARBA00023139"/>
    </source>
</evidence>
<keyword evidence="5" id="KW-0564">Palmitate</keyword>
<comment type="subcellular location">
    <subcellularLocation>
        <location evidence="1">Cell outer membrane</location>
    </subcellularLocation>
</comment>
<reference evidence="10 11" key="1">
    <citation type="submission" date="2008-10" db="EMBL/GenBank/DDBJ databases">
        <title>Draft genome sequence of Bacteroides dorei (DSM 17855).</title>
        <authorList>
            <person name="Sudarsanam P."/>
            <person name="Ley R."/>
            <person name="Guruge J."/>
            <person name="Turnbaugh P.J."/>
            <person name="Mahowald M."/>
            <person name="Liep D."/>
            <person name="Gordon J."/>
        </authorList>
    </citation>
    <scope>NUCLEOTIDE SEQUENCE [LARGE SCALE GENOMIC DNA]</scope>
    <source>
        <strain evidence="10 11">DSM 17855</strain>
    </source>
</reference>
<dbReference type="GO" id="GO:0009279">
    <property type="term" value="C:cell outer membrane"/>
    <property type="evidence" value="ECO:0007669"/>
    <property type="project" value="UniProtKB-SubCell"/>
</dbReference>
<dbReference type="Gene3D" id="2.60.40.3690">
    <property type="match status" value="1"/>
</dbReference>
<dbReference type="AlphaFoldDB" id="B6W373"/>
<keyword evidence="7" id="KW-0449">Lipoprotein</keyword>
<dbReference type="PROSITE" id="PS51257">
    <property type="entry name" value="PROKAR_LIPOPROTEIN"/>
    <property type="match status" value="1"/>
</dbReference>
<name>B6W373_9BACT</name>
<sequence length="529" mass="57995">MRFTNHIFLLKHFYIMNKKLLLSFALAAAMAGCINDADVPSGNGDNPIPGAKGGNMEISFVVPNSSNGSRAASAEDSGVYEDGTAEEYKVSNVKLYLFDSSSKNLVTTLDVDQNELGISSKENSQEGQTIIYSCNKEIILEPGNYDILAVANGTQNLDIEKEIGQESTLLGQIDATTYGNGMITSVPGKGFIMSNRGSANLNIAVESPEKSDTRAHVRINLERAVAKLMVRNDSKEIYTLKNPKGVTYATVRLNNYKFINLANKFYTFRHVATLDAASETPSAPSSYSVEAGNFGNIADNNGYLIDPYFFDKTVAGATTSFTGGSFYTNHLSKQTDSNWSGLADAGKYVSMYCLENCMFRPVQNTVYTTGIMLKGTFTPEASQTIGTDGQPVEDPLVFKTLYYFNYKFYTTLAAVGEHGDANIDGLTEASSDADLAAKQITRFTKNEGNFSTFYNYWIKHLDNGDPTTMGVMEFGIVRNNIYSVNITSIKNLGPGTPDTKPDPDEYKAYLDVEFGVYPWIVRDQDADLE</sequence>